<dbReference type="Gene3D" id="3.40.50.720">
    <property type="entry name" value="NAD(P)-binding Rossmann-like Domain"/>
    <property type="match status" value="1"/>
</dbReference>
<dbReference type="PRINTS" id="PR00080">
    <property type="entry name" value="SDRFAMILY"/>
</dbReference>
<evidence type="ECO:0000256" key="2">
    <source>
        <dbReference type="ARBA" id="ARBA00023002"/>
    </source>
</evidence>
<accession>A0A0M8PLW6</accession>
<sequence length="258" mass="26307">MKSTPAVPPVALVTGGAKGIGLAISEALLTAGYRVAIGGRDTDTLGRVAASLSESSETNRVLPFHMDVTDTTSVESVFRTLRDTVGLATVLVNCAGMIARGPAEDMDDKEWESVLDTDLTGVFRCCRAAVDGMIAAGGGAIVNIGSVAGFQGLSGRVAYTTSKAGLSGLTRTLAVEWASKGIRVNTVAPGWTRTEMVAGGIESGQLDEFALCERIPAGRLAAPAEIASAVAFLASPEASYITGQTLVVDGGVTVNGDA</sequence>
<feature type="domain" description="Ketoreductase" evidence="3">
    <location>
        <begin position="9"/>
        <end position="194"/>
    </location>
</feature>
<dbReference type="InterPro" id="IPR020904">
    <property type="entry name" value="Sc_DH/Rdtase_CS"/>
</dbReference>
<comment type="similarity">
    <text evidence="1">Belongs to the short-chain dehydrogenases/reductases (SDR) family.</text>
</comment>
<comment type="caution">
    <text evidence="4">The sequence shown here is derived from an EMBL/GenBank/DDBJ whole genome shotgun (WGS) entry which is preliminary data.</text>
</comment>
<dbReference type="RefSeq" id="WP_160320113.1">
    <property type="nucleotide sequence ID" value="NZ_AZYO01000004.1"/>
</dbReference>
<organism evidence="4 5">
    <name type="scientific">Rhodococcus rhodochrous KG-21</name>
    <dbReference type="NCBI Taxonomy" id="1441923"/>
    <lineage>
        <taxon>Bacteria</taxon>
        <taxon>Bacillati</taxon>
        <taxon>Actinomycetota</taxon>
        <taxon>Actinomycetes</taxon>
        <taxon>Mycobacteriales</taxon>
        <taxon>Nocardiaceae</taxon>
        <taxon>Rhodococcus</taxon>
    </lineage>
</organism>
<dbReference type="InterPro" id="IPR002347">
    <property type="entry name" value="SDR_fam"/>
</dbReference>
<dbReference type="PANTHER" id="PTHR42760">
    <property type="entry name" value="SHORT-CHAIN DEHYDROGENASES/REDUCTASES FAMILY MEMBER"/>
    <property type="match status" value="1"/>
</dbReference>
<dbReference type="NCBIfam" id="NF009466">
    <property type="entry name" value="PRK12826.1-2"/>
    <property type="match status" value="1"/>
</dbReference>
<dbReference type="PROSITE" id="PS00061">
    <property type="entry name" value="ADH_SHORT"/>
    <property type="match status" value="1"/>
</dbReference>
<name>A0A0M8PLW6_RHORH</name>
<dbReference type="FunFam" id="3.40.50.720:FF:000084">
    <property type="entry name" value="Short-chain dehydrogenase reductase"/>
    <property type="match status" value="1"/>
</dbReference>
<keyword evidence="2" id="KW-0560">Oxidoreductase</keyword>
<dbReference type="SUPFAM" id="SSF51735">
    <property type="entry name" value="NAD(P)-binding Rossmann-fold domains"/>
    <property type="match status" value="1"/>
</dbReference>
<dbReference type="GO" id="GO:0016616">
    <property type="term" value="F:oxidoreductase activity, acting on the CH-OH group of donors, NAD or NADP as acceptor"/>
    <property type="evidence" value="ECO:0007669"/>
    <property type="project" value="TreeGrafter"/>
</dbReference>
<gene>
    <name evidence="4" type="ORF">Z051_03810</name>
</gene>
<evidence type="ECO:0000313" key="4">
    <source>
        <dbReference type="EMBL" id="KOS57605.1"/>
    </source>
</evidence>
<dbReference type="Proteomes" id="UP000037712">
    <property type="component" value="Unassembled WGS sequence"/>
</dbReference>
<reference evidence="5" key="2">
    <citation type="submission" date="2015-01" db="EMBL/GenBank/DDBJ databases">
        <title>Draft genome sequence of potential hydrocarbon metabolising strain of Rhodococcus rhodochrous.</title>
        <authorList>
            <person name="Aggarwal R.K."/>
            <person name="Dawar C."/>
        </authorList>
    </citation>
    <scope>NUCLEOTIDE SEQUENCE [LARGE SCALE GENOMIC DNA]</scope>
    <source>
        <strain evidence="5">KG-21</strain>
    </source>
</reference>
<dbReference type="GO" id="GO:0030497">
    <property type="term" value="P:fatty acid elongation"/>
    <property type="evidence" value="ECO:0007669"/>
    <property type="project" value="TreeGrafter"/>
</dbReference>
<evidence type="ECO:0000259" key="3">
    <source>
        <dbReference type="SMART" id="SM00822"/>
    </source>
</evidence>
<evidence type="ECO:0000256" key="1">
    <source>
        <dbReference type="ARBA" id="ARBA00006484"/>
    </source>
</evidence>
<reference evidence="4 5" key="1">
    <citation type="journal article" date="2015" name="Genome Announc.">
        <title>Draft Genome Sequence of Rhodococcus rhodochrous Strain KG-21, a Soil Isolate from Oil Fields of Krishna-Godavari Basin, India.</title>
        <authorList>
            <person name="Dawar C."/>
            <person name="Aggarwal R.K."/>
        </authorList>
    </citation>
    <scope>NUCLEOTIDE SEQUENCE [LARGE SCALE GENOMIC DNA]</scope>
    <source>
        <strain evidence="4 5">KG-21</strain>
    </source>
</reference>
<dbReference type="PRINTS" id="PR00081">
    <property type="entry name" value="GDHRDH"/>
</dbReference>
<dbReference type="InterPro" id="IPR057326">
    <property type="entry name" value="KR_dom"/>
</dbReference>
<dbReference type="PANTHER" id="PTHR42760:SF40">
    <property type="entry name" value="3-OXOACYL-[ACYL-CARRIER-PROTEIN] REDUCTASE, CHLOROPLASTIC"/>
    <property type="match status" value="1"/>
</dbReference>
<dbReference type="EMBL" id="AZYO01000004">
    <property type="protein sequence ID" value="KOS57605.1"/>
    <property type="molecule type" value="Genomic_DNA"/>
</dbReference>
<dbReference type="PATRIC" id="fig|1441923.3.peg.849"/>
<protein>
    <recommendedName>
        <fullName evidence="3">Ketoreductase domain-containing protein</fullName>
    </recommendedName>
</protein>
<dbReference type="SMART" id="SM00822">
    <property type="entry name" value="PKS_KR"/>
    <property type="match status" value="1"/>
</dbReference>
<proteinExistence type="inferred from homology"/>
<dbReference type="Pfam" id="PF13561">
    <property type="entry name" value="adh_short_C2"/>
    <property type="match status" value="1"/>
</dbReference>
<evidence type="ECO:0000313" key="5">
    <source>
        <dbReference type="Proteomes" id="UP000037712"/>
    </source>
</evidence>
<dbReference type="InterPro" id="IPR036291">
    <property type="entry name" value="NAD(P)-bd_dom_sf"/>
</dbReference>
<dbReference type="AlphaFoldDB" id="A0A0M8PLW6"/>